<name>A0ABZ1JQK8_9ACTN</name>
<keyword evidence="4" id="KW-0812">Transmembrane</keyword>
<keyword evidence="7" id="KW-1185">Reference proteome</keyword>
<dbReference type="InterPro" id="IPR005467">
    <property type="entry name" value="His_kinase_dom"/>
</dbReference>
<evidence type="ECO:0000313" key="6">
    <source>
        <dbReference type="EMBL" id="WTP53943.1"/>
    </source>
</evidence>
<feature type="transmembrane region" description="Helical" evidence="4">
    <location>
        <begin position="35"/>
        <end position="57"/>
    </location>
</feature>
<dbReference type="PROSITE" id="PS50109">
    <property type="entry name" value="HIS_KIN"/>
    <property type="match status" value="1"/>
</dbReference>
<feature type="transmembrane region" description="Helical" evidence="4">
    <location>
        <begin position="7"/>
        <end position="29"/>
    </location>
</feature>
<dbReference type="SMART" id="SM00387">
    <property type="entry name" value="HATPase_c"/>
    <property type="match status" value="1"/>
</dbReference>
<dbReference type="CDD" id="cd16917">
    <property type="entry name" value="HATPase_UhpB-NarQ-NarX-like"/>
    <property type="match status" value="1"/>
</dbReference>
<feature type="domain" description="Histidine kinase" evidence="5">
    <location>
        <begin position="181"/>
        <end position="266"/>
    </location>
</feature>
<dbReference type="Gene3D" id="3.30.565.10">
    <property type="entry name" value="Histidine kinase-like ATPase, C-terminal domain"/>
    <property type="match status" value="1"/>
</dbReference>
<sequence length="268" mass="27674">MSSRTRAVPVCLAAVPICLALHLAAVGLFSARADVALALCGIGALCAALTAMAPALLRRGPCDAHVRRAVDVERTRIRHDLHDGLGPLLAGMALCAGALSDRLEERGLEVERALVDRIRTEVSNAVVEVRGLVDAPPPAAVASLGLVGALRDHARFVPPPTAVEIVTCALPALPSAVESAVYRIVTEAMTNVVRHADARHARVTLAGGPRSLLVTIADDGRGIACATAGVGLTSIRDRAEAAGGTLSIRTVRGSGTEVRVHLPLPRAA</sequence>
<dbReference type="Pfam" id="PF02518">
    <property type="entry name" value="HATPase_c"/>
    <property type="match status" value="1"/>
</dbReference>
<reference evidence="6" key="1">
    <citation type="submission" date="2022-10" db="EMBL/GenBank/DDBJ databases">
        <title>The complete genomes of actinobacterial strains from the NBC collection.</title>
        <authorList>
            <person name="Joergensen T.S."/>
            <person name="Alvarez Arevalo M."/>
            <person name="Sterndorff E.B."/>
            <person name="Faurdal D."/>
            <person name="Vuksanovic O."/>
            <person name="Mourched A.-S."/>
            <person name="Charusanti P."/>
            <person name="Shaw S."/>
            <person name="Blin K."/>
            <person name="Weber T."/>
        </authorList>
    </citation>
    <scope>NUCLEOTIDE SEQUENCE</scope>
    <source>
        <strain evidence="6">NBC_00189</strain>
    </source>
</reference>
<accession>A0ABZ1JQK8</accession>
<keyword evidence="1" id="KW-0808">Transferase</keyword>
<dbReference type="PANTHER" id="PTHR24421">
    <property type="entry name" value="NITRATE/NITRITE SENSOR PROTEIN NARX-RELATED"/>
    <property type="match status" value="1"/>
</dbReference>
<dbReference type="EMBL" id="CP108133">
    <property type="protein sequence ID" value="WTP53943.1"/>
    <property type="molecule type" value="Genomic_DNA"/>
</dbReference>
<keyword evidence="3" id="KW-0902">Two-component regulatory system</keyword>
<evidence type="ECO:0000256" key="3">
    <source>
        <dbReference type="ARBA" id="ARBA00023012"/>
    </source>
</evidence>
<dbReference type="InterPro" id="IPR050482">
    <property type="entry name" value="Sensor_HK_TwoCompSys"/>
</dbReference>
<keyword evidence="4" id="KW-0472">Membrane</keyword>
<dbReference type="Gene3D" id="1.20.5.1930">
    <property type="match status" value="1"/>
</dbReference>
<dbReference type="GO" id="GO:0016301">
    <property type="term" value="F:kinase activity"/>
    <property type="evidence" value="ECO:0007669"/>
    <property type="project" value="UniProtKB-KW"/>
</dbReference>
<dbReference type="InterPro" id="IPR036890">
    <property type="entry name" value="HATPase_C_sf"/>
</dbReference>
<dbReference type="InterPro" id="IPR003594">
    <property type="entry name" value="HATPase_dom"/>
</dbReference>
<evidence type="ECO:0000259" key="5">
    <source>
        <dbReference type="PROSITE" id="PS50109"/>
    </source>
</evidence>
<protein>
    <submittedName>
        <fullName evidence="6">Sensor histidine kinase</fullName>
    </submittedName>
</protein>
<proteinExistence type="predicted"/>
<dbReference type="RefSeq" id="WP_328939507.1">
    <property type="nucleotide sequence ID" value="NZ_CP108133.1"/>
</dbReference>
<evidence type="ECO:0000313" key="7">
    <source>
        <dbReference type="Proteomes" id="UP001432166"/>
    </source>
</evidence>
<gene>
    <name evidence="6" type="ORF">OG288_39870</name>
</gene>
<dbReference type="Pfam" id="PF07730">
    <property type="entry name" value="HisKA_3"/>
    <property type="match status" value="1"/>
</dbReference>
<keyword evidence="2 6" id="KW-0418">Kinase</keyword>
<dbReference type="InterPro" id="IPR011712">
    <property type="entry name" value="Sig_transdc_His_kin_sub3_dim/P"/>
</dbReference>
<dbReference type="PANTHER" id="PTHR24421:SF61">
    <property type="entry name" value="OXYGEN SENSOR HISTIDINE KINASE NREB"/>
    <property type="match status" value="1"/>
</dbReference>
<dbReference type="SUPFAM" id="SSF55874">
    <property type="entry name" value="ATPase domain of HSP90 chaperone/DNA topoisomerase II/histidine kinase"/>
    <property type="match status" value="1"/>
</dbReference>
<evidence type="ECO:0000256" key="1">
    <source>
        <dbReference type="ARBA" id="ARBA00022679"/>
    </source>
</evidence>
<organism evidence="6 7">
    <name type="scientific">Streptomyces tauricus</name>
    <dbReference type="NCBI Taxonomy" id="68274"/>
    <lineage>
        <taxon>Bacteria</taxon>
        <taxon>Bacillati</taxon>
        <taxon>Actinomycetota</taxon>
        <taxon>Actinomycetes</taxon>
        <taxon>Kitasatosporales</taxon>
        <taxon>Streptomycetaceae</taxon>
        <taxon>Streptomyces</taxon>
        <taxon>Streptomyces aurantiacus group</taxon>
    </lineage>
</organism>
<dbReference type="Proteomes" id="UP001432166">
    <property type="component" value="Chromosome"/>
</dbReference>
<evidence type="ECO:0000256" key="4">
    <source>
        <dbReference type="SAM" id="Phobius"/>
    </source>
</evidence>
<evidence type="ECO:0000256" key="2">
    <source>
        <dbReference type="ARBA" id="ARBA00022777"/>
    </source>
</evidence>
<keyword evidence="4" id="KW-1133">Transmembrane helix</keyword>